<dbReference type="EMBL" id="CP089274">
    <property type="protein sequence ID" value="USP74202.1"/>
    <property type="molecule type" value="Genomic_DNA"/>
</dbReference>
<feature type="region of interest" description="Disordered" evidence="1">
    <location>
        <begin position="1"/>
        <end position="125"/>
    </location>
</feature>
<evidence type="ECO:0000313" key="2">
    <source>
        <dbReference type="EMBL" id="USP74202.1"/>
    </source>
</evidence>
<sequence length="171" mass="18784">MSGKLFPPTLTQMSVKRQRIELTLPDRDGDSTMHSSPRNASDDEMFPDEALPNPATPHNTNLAGVNEISPPNSQAQTRETLGVNSNGKRPLSGGAMQSSVTSAPGASGTHHDPETGYQWSKQEDQPGFEWLNTRAREEENRALENIVDKGYMIKLRYGDPLDASVTPKPKR</sequence>
<dbReference type="OrthoDB" id="5377039at2759"/>
<dbReference type="AlphaFoldDB" id="A0A9Q8Z168"/>
<evidence type="ECO:0000256" key="1">
    <source>
        <dbReference type="SAM" id="MobiDB-lite"/>
    </source>
</evidence>
<feature type="compositionally biased region" description="Polar residues" evidence="1">
    <location>
        <begin position="95"/>
        <end position="104"/>
    </location>
</feature>
<reference evidence="2" key="1">
    <citation type="submission" date="2021-12" db="EMBL/GenBank/DDBJ databases">
        <title>Curvularia clavata genome.</title>
        <authorList>
            <person name="Cao Y."/>
        </authorList>
    </citation>
    <scope>NUCLEOTIDE SEQUENCE</scope>
    <source>
        <strain evidence="2">Yc1106</strain>
    </source>
</reference>
<keyword evidence="3" id="KW-1185">Reference proteome</keyword>
<feature type="compositionally biased region" description="Basic and acidic residues" evidence="1">
    <location>
        <begin position="18"/>
        <end position="31"/>
    </location>
</feature>
<evidence type="ECO:0000313" key="3">
    <source>
        <dbReference type="Proteomes" id="UP001056012"/>
    </source>
</evidence>
<dbReference type="VEuPathDB" id="FungiDB:yc1106_01476"/>
<organism evidence="2 3">
    <name type="scientific">Curvularia clavata</name>
    <dbReference type="NCBI Taxonomy" id="95742"/>
    <lineage>
        <taxon>Eukaryota</taxon>
        <taxon>Fungi</taxon>
        <taxon>Dikarya</taxon>
        <taxon>Ascomycota</taxon>
        <taxon>Pezizomycotina</taxon>
        <taxon>Dothideomycetes</taxon>
        <taxon>Pleosporomycetidae</taxon>
        <taxon>Pleosporales</taxon>
        <taxon>Pleosporineae</taxon>
        <taxon>Pleosporaceae</taxon>
        <taxon>Curvularia</taxon>
    </lineage>
</organism>
<protein>
    <submittedName>
        <fullName evidence="2">Uncharacterized protein</fullName>
    </submittedName>
</protein>
<name>A0A9Q8Z168_CURCL</name>
<gene>
    <name evidence="2" type="ORF">yc1106_01476</name>
</gene>
<accession>A0A9Q8Z168</accession>
<proteinExistence type="predicted"/>
<dbReference type="Proteomes" id="UP001056012">
    <property type="component" value="Chromosome 1"/>
</dbReference>
<feature type="compositionally biased region" description="Polar residues" evidence="1">
    <location>
        <begin position="56"/>
        <end position="87"/>
    </location>
</feature>